<dbReference type="InterPro" id="IPR007655">
    <property type="entry name" value="Slam_C"/>
</dbReference>
<keyword evidence="4" id="KW-1185">Reference proteome</keyword>
<dbReference type="Pfam" id="PF04575">
    <property type="entry name" value="SlipAM"/>
    <property type="match status" value="1"/>
</dbReference>
<feature type="signal peptide" evidence="1">
    <location>
        <begin position="1"/>
        <end position="26"/>
    </location>
</feature>
<dbReference type="eggNOG" id="COG0457">
    <property type="taxonomic scope" value="Bacteria"/>
</dbReference>
<gene>
    <name evidence="3" type="ORF">ATO9_05770</name>
</gene>
<comment type="caution">
    <text evidence="3">The sequence shown here is derived from an EMBL/GenBank/DDBJ whole genome shotgun (WGS) entry which is preliminary data.</text>
</comment>
<dbReference type="RefSeq" id="WP_043746549.1">
    <property type="nucleotide sequence ID" value="NZ_AQQX01000002.1"/>
</dbReference>
<name>A0A0A0EEX9_9RHOB</name>
<dbReference type="EMBL" id="AQQX01000002">
    <property type="protein sequence ID" value="KGM49531.1"/>
    <property type="molecule type" value="Genomic_DNA"/>
</dbReference>
<accession>A0A0A0EEX9</accession>
<reference evidence="3 4" key="1">
    <citation type="journal article" date="2015" name="Antonie Van Leeuwenhoek">
        <title>Pseudooceanicola atlanticus gen. nov. sp. nov., isolated from surface seawater of the Atlantic Ocean and reclassification of Oceanicola batsensis, Oceanicola marinus, Oceanicola nitratireducens, Oceanicola nanhaiensis, Oceanicola antarcticus and Oceanicola flagellatus, as Pseudooceanicola batsensis comb. nov., Pseudooceanicola marinus comb. nov., Pseudooceanicola nitratireducens comb. nov., Pseudooceanicola nanhaiensis comb. nov., Pseudooceanicola antarcticus comb. nov., and Pseudooceanicola flagellatus comb. nov.</title>
        <authorList>
            <person name="Lai Q."/>
            <person name="Li G."/>
            <person name="Liu X."/>
            <person name="Du Y."/>
            <person name="Sun F."/>
            <person name="Shao Z."/>
        </authorList>
    </citation>
    <scope>NUCLEOTIDE SEQUENCE [LARGE SCALE GENOMIC DNA]</scope>
    <source>
        <strain evidence="3 4">22II-s11g</strain>
    </source>
</reference>
<evidence type="ECO:0000259" key="2">
    <source>
        <dbReference type="Pfam" id="PF04575"/>
    </source>
</evidence>
<feature type="domain" description="Surface lipoprotein assembly modifier C-terminal" evidence="2">
    <location>
        <begin position="389"/>
        <end position="451"/>
    </location>
</feature>
<organism evidence="3 4">
    <name type="scientific">Pseudooceanicola atlanticus</name>
    <dbReference type="NCBI Taxonomy" id="1461694"/>
    <lineage>
        <taxon>Bacteria</taxon>
        <taxon>Pseudomonadati</taxon>
        <taxon>Pseudomonadota</taxon>
        <taxon>Alphaproteobacteria</taxon>
        <taxon>Rhodobacterales</taxon>
        <taxon>Paracoccaceae</taxon>
        <taxon>Pseudooceanicola</taxon>
    </lineage>
</organism>
<evidence type="ECO:0000313" key="4">
    <source>
        <dbReference type="Proteomes" id="UP000030004"/>
    </source>
</evidence>
<sequence>MGISSRSRLFACLTALALSLATPGWAQGNEGTALTPAQARAVAGQLLRDGQPGLSQKIAIRLVQADSEDIEALLILARAEYQLGAPARSAFAARKAYRLADTPDERFASALVVSKALAAQENYALSQWWLRRAGQVTDNPRYEQAAKNQFRQVEARNPWSAKLRFSVQPSSNINGGPTTNTYRLGNYVFVDPTAVPLSGVEYGTNLSIKRTFGQRKRGAPLFHLGLELDDTRFTLSNDAKAAVPTARAEDFTLTRLTASAGVTLPDAKGAAATRAELTLGRTWRGGKPLAETVGLELNRDHRLPTGARLGYGIGYERQERLDRPIRSADIVRGQAYWAQRIEGAGQVSFSLAVSDTTSQSGEIAADAVTLAMRFVPEGKIAGATPSLQLSHGARFYDRAVYGADKRQDRSTVLSGELFFQQLDYMGFAPTLSVTYSRNHSNISFFDYEEYGVGFGIRSTF</sequence>
<protein>
    <recommendedName>
        <fullName evidence="2">Surface lipoprotein assembly modifier C-terminal domain-containing protein</fullName>
    </recommendedName>
</protein>
<evidence type="ECO:0000256" key="1">
    <source>
        <dbReference type="SAM" id="SignalP"/>
    </source>
</evidence>
<dbReference type="OrthoDB" id="7684399at2"/>
<feature type="chain" id="PRO_5001962149" description="Surface lipoprotein assembly modifier C-terminal domain-containing protein" evidence="1">
    <location>
        <begin position="27"/>
        <end position="460"/>
    </location>
</feature>
<keyword evidence="1" id="KW-0732">Signal</keyword>
<proteinExistence type="predicted"/>
<dbReference type="Proteomes" id="UP000030004">
    <property type="component" value="Unassembled WGS sequence"/>
</dbReference>
<dbReference type="STRING" id="1461694.ATO9_05770"/>
<evidence type="ECO:0000313" key="3">
    <source>
        <dbReference type="EMBL" id="KGM49531.1"/>
    </source>
</evidence>
<dbReference type="AlphaFoldDB" id="A0A0A0EEX9"/>